<keyword evidence="2" id="KW-1185">Reference proteome</keyword>
<comment type="caution">
    <text evidence="1">The sequence shown here is derived from an EMBL/GenBank/DDBJ whole genome shotgun (WGS) entry which is preliminary data.</text>
</comment>
<dbReference type="RefSeq" id="WP_259871380.1">
    <property type="nucleotide sequence ID" value="NZ_JAOALK010000056.1"/>
</dbReference>
<protein>
    <submittedName>
        <fullName evidence="1">Uncharacterized protein</fullName>
    </submittedName>
</protein>
<accession>A0A9X3WFR1</accession>
<sequence>MKMMRSFLVISSLVVGAGVIFQKRYKLLNMLLAVTVIRRTVVAVSMNLPYVRNKILPSILGRSAS</sequence>
<reference evidence="1" key="1">
    <citation type="submission" date="2022-06" db="EMBL/GenBank/DDBJ databases">
        <title>Aquibacillus sp. a new bacterium isolated from soil saline samples.</title>
        <authorList>
            <person name="Galisteo C."/>
            <person name="De La Haba R."/>
            <person name="Sanchez-Porro C."/>
            <person name="Ventosa A."/>
        </authorList>
    </citation>
    <scope>NUCLEOTIDE SEQUENCE</scope>
    <source>
        <strain evidence="1">JCM 12387</strain>
    </source>
</reference>
<dbReference type="EMBL" id="JAMQJZ010000001">
    <property type="protein sequence ID" value="MDC3419007.1"/>
    <property type="molecule type" value="Genomic_DNA"/>
</dbReference>
<evidence type="ECO:0000313" key="1">
    <source>
        <dbReference type="EMBL" id="MDC3419007.1"/>
    </source>
</evidence>
<gene>
    <name evidence="1" type="ORF">NC661_01245</name>
</gene>
<dbReference type="AlphaFoldDB" id="A0A9X3WFR1"/>
<name>A0A9X3WFR1_9BACI</name>
<evidence type="ECO:0000313" key="2">
    <source>
        <dbReference type="Proteomes" id="UP001145072"/>
    </source>
</evidence>
<dbReference type="Proteomes" id="UP001145072">
    <property type="component" value="Unassembled WGS sequence"/>
</dbReference>
<organism evidence="1 2">
    <name type="scientific">Aquibacillus koreensis</name>
    <dbReference type="NCBI Taxonomy" id="279446"/>
    <lineage>
        <taxon>Bacteria</taxon>
        <taxon>Bacillati</taxon>
        <taxon>Bacillota</taxon>
        <taxon>Bacilli</taxon>
        <taxon>Bacillales</taxon>
        <taxon>Bacillaceae</taxon>
        <taxon>Aquibacillus</taxon>
    </lineage>
</organism>
<proteinExistence type="predicted"/>